<evidence type="ECO:0000256" key="3">
    <source>
        <dbReference type="ARBA" id="ARBA00022729"/>
    </source>
</evidence>
<evidence type="ECO:0000256" key="4">
    <source>
        <dbReference type="RuleBase" id="RU003744"/>
    </source>
</evidence>
<name>A0ABX8AJR5_9BRAD</name>
<feature type="chain" id="PRO_5046680566" evidence="5">
    <location>
        <begin position="23"/>
        <end position="346"/>
    </location>
</feature>
<feature type="domain" description="Solute-binding protein family 3/N-terminal" evidence="6">
    <location>
        <begin position="42"/>
        <end position="271"/>
    </location>
</feature>
<dbReference type="InterPro" id="IPR001638">
    <property type="entry name" value="Solute-binding_3/MltF_N"/>
</dbReference>
<keyword evidence="3 5" id="KW-0732">Signal</keyword>
<protein>
    <submittedName>
        <fullName evidence="7">Amino acid ABC transporter substrate-binding protein</fullName>
    </submittedName>
</protein>
<organism evidence="7 8">
    <name type="scientific">Tardiphaga alba</name>
    <dbReference type="NCBI Taxonomy" id="340268"/>
    <lineage>
        <taxon>Bacteria</taxon>
        <taxon>Pseudomonadati</taxon>
        <taxon>Pseudomonadota</taxon>
        <taxon>Alphaproteobacteria</taxon>
        <taxon>Hyphomicrobiales</taxon>
        <taxon>Nitrobacteraceae</taxon>
        <taxon>Tardiphaga</taxon>
    </lineage>
</organism>
<dbReference type="EMBL" id="CP036498">
    <property type="protein sequence ID" value="QUS42618.1"/>
    <property type="molecule type" value="Genomic_DNA"/>
</dbReference>
<reference evidence="7 8" key="1">
    <citation type="submission" date="2019-02" db="EMBL/GenBank/DDBJ databases">
        <title>Emended description of the genus Rhodopseudomonas and description of Rhodopseudomonas albus sp. nov., a non-phototrophic, heavy-metal-tolerant bacterium isolated from garden soil.</title>
        <authorList>
            <person name="Bao Z."/>
            <person name="Cao W.W."/>
            <person name="Sato Y."/>
            <person name="Nishizawa T."/>
            <person name="Zhao J."/>
            <person name="Guo Y."/>
            <person name="Ohta H."/>
        </authorList>
    </citation>
    <scope>NUCLEOTIDE SEQUENCE [LARGE SCALE GENOMIC DNA]</scope>
    <source>
        <strain evidence="7 8">SK50-23</strain>
    </source>
</reference>
<dbReference type="SUPFAM" id="SSF53850">
    <property type="entry name" value="Periplasmic binding protein-like II"/>
    <property type="match status" value="1"/>
</dbReference>
<dbReference type="SMART" id="SM00062">
    <property type="entry name" value="PBPb"/>
    <property type="match status" value="1"/>
</dbReference>
<dbReference type="InterPro" id="IPR018313">
    <property type="entry name" value="SBP_3_CS"/>
</dbReference>
<comment type="similarity">
    <text evidence="1 4">Belongs to the bacterial solute-binding protein 3 family.</text>
</comment>
<evidence type="ECO:0000256" key="1">
    <source>
        <dbReference type="ARBA" id="ARBA00010333"/>
    </source>
</evidence>
<evidence type="ECO:0000313" key="7">
    <source>
        <dbReference type="EMBL" id="QUS42618.1"/>
    </source>
</evidence>
<dbReference type="PROSITE" id="PS01039">
    <property type="entry name" value="SBP_BACTERIAL_3"/>
    <property type="match status" value="1"/>
</dbReference>
<keyword evidence="8" id="KW-1185">Reference proteome</keyword>
<evidence type="ECO:0000256" key="5">
    <source>
        <dbReference type="SAM" id="SignalP"/>
    </source>
</evidence>
<dbReference type="Gene3D" id="3.40.190.10">
    <property type="entry name" value="Periplasmic binding protein-like II"/>
    <property type="match status" value="2"/>
</dbReference>
<gene>
    <name evidence="7" type="ORF">RPMA_27415</name>
</gene>
<evidence type="ECO:0000313" key="8">
    <source>
        <dbReference type="Proteomes" id="UP000682843"/>
    </source>
</evidence>
<dbReference type="CDD" id="cd13692">
    <property type="entry name" value="PBP2_BztA"/>
    <property type="match status" value="1"/>
</dbReference>
<dbReference type="PANTHER" id="PTHR30085">
    <property type="entry name" value="AMINO ACID ABC TRANSPORTER PERMEASE"/>
    <property type="match status" value="1"/>
</dbReference>
<dbReference type="Pfam" id="PF00497">
    <property type="entry name" value="SBP_bac_3"/>
    <property type="match status" value="1"/>
</dbReference>
<dbReference type="Proteomes" id="UP000682843">
    <property type="component" value="Chromosome"/>
</dbReference>
<dbReference type="RefSeq" id="WP_211913857.1">
    <property type="nucleotide sequence ID" value="NZ_CP036498.1"/>
</dbReference>
<keyword evidence="2" id="KW-0813">Transport</keyword>
<dbReference type="InterPro" id="IPR051455">
    <property type="entry name" value="Bact_solute-bind_prot3"/>
</dbReference>
<accession>A0ABX8AJR5</accession>
<evidence type="ECO:0000256" key="2">
    <source>
        <dbReference type="ARBA" id="ARBA00022448"/>
    </source>
</evidence>
<proteinExistence type="inferred from homology"/>
<feature type="signal peptide" evidence="5">
    <location>
        <begin position="1"/>
        <end position="22"/>
    </location>
</feature>
<evidence type="ECO:0000259" key="6">
    <source>
        <dbReference type="SMART" id="SM00062"/>
    </source>
</evidence>
<sequence>MKRTFVTGLAIGLAVATAVAAAAITYERYDTKTLKRTIKRDAVLCGVNQSLPGFSAPDAQGNWSGFDVDFCRAVAAAIFDDPKKVKFVGLDANERFKELQSRKIDILARNTTWSMSRESNLALYFPAVSYYDGQSFMIPKSRNIDSALELNDSKVCVQDGTTTVLNASDYFRANNIKYTEVKFPKLDDVLKAYNSGQCDTFTADASQLYALRLTLTKPDDHVILPDVISKEPLAPVVRQRDDDWMMIVKWTLYAMVNAEELGITSKNIDEALKSKKPDVMRLVGTEGAYGEDLGLSKDWAARIIRHVGNYGEVYERNVGDGSQLKIPRGLNQTWSNGGIQYAPPIR</sequence>
<dbReference type="PANTHER" id="PTHR30085:SF7">
    <property type="entry name" value="AMINO-ACID ABC TRANSPORTER-BINDING PROTEIN YHDW-RELATED"/>
    <property type="match status" value="1"/>
</dbReference>